<dbReference type="Gene3D" id="1.10.1330.10">
    <property type="entry name" value="Dockerin domain"/>
    <property type="match status" value="1"/>
</dbReference>
<dbReference type="AlphaFoldDB" id="A0A517U294"/>
<feature type="signal peptide" evidence="1">
    <location>
        <begin position="1"/>
        <end position="24"/>
    </location>
</feature>
<accession>A0A517U294</accession>
<sequence precursor="true">MITSRLLAKLLASFASILTLTGSAPDCWAVFVYFDGSLSSDFQVAANWSPENGPGTNLIDIYGVDDGLSATFTDGFVQVKGLRVGSAAKEHQIGDTHFGRLTMSGGTLEVIGSGAQGLVGVGRERENVIDDDTKKGGELIMTGDSILRVNGAIIGERTLGLLSIGADAILESRTWVAFDEPAHFGGTEDLRIGNYGPAFDDFGAEPGLDGRGLVDVQGALFAKDLLMSEHGAQGELRLSGGAVTLNGALIMDRCENCLPNPELLAQRAAKITIVGSGGAFAVGVDPNPLIVDPNPPSRDLLASSPTAIFSFIADAGGVTPITLAQNIGEPSGGAEIQGAQLQLNLDGFSFTPTSTLTLIDATALKLLGQFGSVTFLGATTATVNYDLANGDVFLNNFQAAATAGDFDLDGDVDGADLLSWQRGFGITGTATVAQGDADRNYNVDGADLAIWRQNFGSGASAPSINAVPEPGAGILTIGVAAALGYWKRIL</sequence>
<dbReference type="InterPro" id="IPR036439">
    <property type="entry name" value="Dockerin_dom_sf"/>
</dbReference>
<evidence type="ECO:0000313" key="3">
    <source>
        <dbReference type="Proteomes" id="UP000317909"/>
    </source>
</evidence>
<keyword evidence="1" id="KW-0732">Signal</keyword>
<protein>
    <recommendedName>
        <fullName evidence="4">PEP-CTERM protein-sorting domain-containing protein</fullName>
    </recommendedName>
</protein>
<dbReference type="Proteomes" id="UP000317909">
    <property type="component" value="Chromosome"/>
</dbReference>
<dbReference type="EMBL" id="CP036339">
    <property type="protein sequence ID" value="QDT74730.1"/>
    <property type="molecule type" value="Genomic_DNA"/>
</dbReference>
<evidence type="ECO:0000256" key="1">
    <source>
        <dbReference type="SAM" id="SignalP"/>
    </source>
</evidence>
<keyword evidence="3" id="KW-1185">Reference proteome</keyword>
<evidence type="ECO:0000313" key="2">
    <source>
        <dbReference type="EMBL" id="QDT74730.1"/>
    </source>
</evidence>
<dbReference type="KEGG" id="llh:I41_39290"/>
<organism evidence="2 3">
    <name type="scientific">Lacipirellula limnantheis</name>
    <dbReference type="NCBI Taxonomy" id="2528024"/>
    <lineage>
        <taxon>Bacteria</taxon>
        <taxon>Pseudomonadati</taxon>
        <taxon>Planctomycetota</taxon>
        <taxon>Planctomycetia</taxon>
        <taxon>Pirellulales</taxon>
        <taxon>Lacipirellulaceae</taxon>
        <taxon>Lacipirellula</taxon>
    </lineage>
</organism>
<dbReference type="OrthoDB" id="232109at2"/>
<feature type="chain" id="PRO_5022157646" description="PEP-CTERM protein-sorting domain-containing protein" evidence="1">
    <location>
        <begin position="25"/>
        <end position="490"/>
    </location>
</feature>
<reference evidence="2 3" key="1">
    <citation type="submission" date="2019-02" db="EMBL/GenBank/DDBJ databases">
        <title>Deep-cultivation of Planctomycetes and their phenomic and genomic characterization uncovers novel biology.</title>
        <authorList>
            <person name="Wiegand S."/>
            <person name="Jogler M."/>
            <person name="Boedeker C."/>
            <person name="Pinto D."/>
            <person name="Vollmers J."/>
            <person name="Rivas-Marin E."/>
            <person name="Kohn T."/>
            <person name="Peeters S.H."/>
            <person name="Heuer A."/>
            <person name="Rast P."/>
            <person name="Oberbeckmann S."/>
            <person name="Bunk B."/>
            <person name="Jeske O."/>
            <person name="Meyerdierks A."/>
            <person name="Storesund J.E."/>
            <person name="Kallscheuer N."/>
            <person name="Luecker S."/>
            <person name="Lage O.M."/>
            <person name="Pohl T."/>
            <person name="Merkel B.J."/>
            <person name="Hornburger P."/>
            <person name="Mueller R.-W."/>
            <person name="Bruemmer F."/>
            <person name="Labrenz M."/>
            <person name="Spormann A.M."/>
            <person name="Op den Camp H."/>
            <person name="Overmann J."/>
            <person name="Amann R."/>
            <person name="Jetten M.S.M."/>
            <person name="Mascher T."/>
            <person name="Medema M.H."/>
            <person name="Devos D.P."/>
            <person name="Kaster A.-K."/>
            <person name="Ovreas L."/>
            <person name="Rohde M."/>
            <person name="Galperin M.Y."/>
            <person name="Jogler C."/>
        </authorList>
    </citation>
    <scope>NUCLEOTIDE SEQUENCE [LARGE SCALE GENOMIC DNA]</scope>
    <source>
        <strain evidence="2 3">I41</strain>
    </source>
</reference>
<proteinExistence type="predicted"/>
<name>A0A517U294_9BACT</name>
<gene>
    <name evidence="2" type="ORF">I41_39290</name>
</gene>
<dbReference type="RefSeq" id="WP_145434465.1">
    <property type="nucleotide sequence ID" value="NZ_CP036339.1"/>
</dbReference>
<dbReference type="GO" id="GO:0000272">
    <property type="term" value="P:polysaccharide catabolic process"/>
    <property type="evidence" value="ECO:0007669"/>
    <property type="project" value="InterPro"/>
</dbReference>
<evidence type="ECO:0008006" key="4">
    <source>
        <dbReference type="Google" id="ProtNLM"/>
    </source>
</evidence>